<dbReference type="Pfam" id="PF17284">
    <property type="entry name" value="Spermine_synt_N"/>
    <property type="match status" value="1"/>
</dbReference>
<dbReference type="UniPathway" id="UPA00248">
    <property type="reaction ID" value="UER00314"/>
</dbReference>
<dbReference type="SUPFAM" id="SSF53335">
    <property type="entry name" value="S-adenosyl-L-methionine-dependent methyltransferases"/>
    <property type="match status" value="1"/>
</dbReference>
<dbReference type="Gene3D" id="2.30.140.10">
    <property type="entry name" value="Spermidine synthase, tetramerisation domain"/>
    <property type="match status" value="1"/>
</dbReference>
<keyword evidence="4 6" id="KW-0620">Polyamine biosynthesis</keyword>
<feature type="binding site" evidence="6">
    <location>
        <position position="77"/>
    </location>
    <ligand>
        <name>spermidine</name>
        <dbReference type="ChEBI" id="CHEBI:57834"/>
    </ligand>
</feature>
<keyword evidence="3 6" id="KW-0745">Spermidine biosynthesis</keyword>
<dbReference type="InterPro" id="IPR035246">
    <property type="entry name" value="Spermidine_synt_N"/>
</dbReference>
<comment type="caution">
    <text evidence="6">Lacks conserved residue(s) required for the propagation of feature annotation.</text>
</comment>
<evidence type="ECO:0000256" key="5">
    <source>
        <dbReference type="ARBA" id="ARBA00048874"/>
    </source>
</evidence>
<dbReference type="GO" id="GO:0010487">
    <property type="term" value="F:thermospermine synthase activity"/>
    <property type="evidence" value="ECO:0007669"/>
    <property type="project" value="UniProtKB-EC"/>
</dbReference>
<dbReference type="InterPro" id="IPR001045">
    <property type="entry name" value="Spermi_synthase"/>
</dbReference>
<evidence type="ECO:0000313" key="9">
    <source>
        <dbReference type="EMBL" id="HGZ12214.1"/>
    </source>
</evidence>
<name>A0A7C5AMD5_9BACT</name>
<dbReference type="Gene3D" id="3.40.50.150">
    <property type="entry name" value="Vaccinia Virus protein VP39"/>
    <property type="match status" value="1"/>
</dbReference>
<feature type="binding site" evidence="6">
    <location>
        <position position="101"/>
    </location>
    <ligand>
        <name>spermidine</name>
        <dbReference type="ChEBI" id="CHEBI:57834"/>
    </ligand>
</feature>
<keyword evidence="9" id="KW-0489">Methyltransferase</keyword>
<evidence type="ECO:0000256" key="1">
    <source>
        <dbReference type="ARBA" id="ARBA00007867"/>
    </source>
</evidence>
<comment type="catalytic activity">
    <reaction evidence="6">
        <text>S-adenosyl 3-(methylsulfanyl)propylamine + putrescine = S-methyl-5'-thioadenosine + spermidine + H(+)</text>
        <dbReference type="Rhea" id="RHEA:12721"/>
        <dbReference type="ChEBI" id="CHEBI:15378"/>
        <dbReference type="ChEBI" id="CHEBI:17509"/>
        <dbReference type="ChEBI" id="CHEBI:57443"/>
        <dbReference type="ChEBI" id="CHEBI:57834"/>
        <dbReference type="ChEBI" id="CHEBI:326268"/>
        <dbReference type="EC" id="2.5.1.16"/>
    </reaction>
</comment>
<gene>
    <name evidence="6" type="primary">speE</name>
    <name evidence="9" type="ORF">ENW48_08345</name>
</gene>
<dbReference type="Pfam" id="PF01564">
    <property type="entry name" value="Spermine_synth"/>
    <property type="match status" value="1"/>
</dbReference>
<comment type="similarity">
    <text evidence="1 6">Belongs to the spermidine/spermine synthase family.</text>
</comment>
<evidence type="ECO:0000256" key="7">
    <source>
        <dbReference type="PROSITE-ProRule" id="PRU00354"/>
    </source>
</evidence>
<dbReference type="PANTHER" id="PTHR43317:SF1">
    <property type="entry name" value="THERMOSPERMINE SYNTHASE ACAULIS5"/>
    <property type="match status" value="1"/>
</dbReference>
<evidence type="ECO:0000256" key="2">
    <source>
        <dbReference type="ARBA" id="ARBA00022679"/>
    </source>
</evidence>
<organism evidence="9">
    <name type="scientific">Desulfobacca acetoxidans</name>
    <dbReference type="NCBI Taxonomy" id="60893"/>
    <lineage>
        <taxon>Bacteria</taxon>
        <taxon>Pseudomonadati</taxon>
        <taxon>Thermodesulfobacteriota</taxon>
        <taxon>Desulfobaccia</taxon>
        <taxon>Desulfobaccales</taxon>
        <taxon>Desulfobaccaceae</taxon>
        <taxon>Desulfobacca</taxon>
    </lineage>
</organism>
<dbReference type="InterPro" id="IPR030374">
    <property type="entry name" value="PABS"/>
</dbReference>
<dbReference type="GO" id="GO:0008295">
    <property type="term" value="P:spermidine biosynthetic process"/>
    <property type="evidence" value="ECO:0007669"/>
    <property type="project" value="UniProtKB-UniRule"/>
</dbReference>
<dbReference type="InterPro" id="IPR029063">
    <property type="entry name" value="SAM-dependent_MTases_sf"/>
</dbReference>
<evidence type="ECO:0000256" key="4">
    <source>
        <dbReference type="ARBA" id="ARBA00023115"/>
    </source>
</evidence>
<protein>
    <recommendedName>
        <fullName evidence="6">Polyamine aminopropyltransferase</fullName>
    </recommendedName>
    <alternativeName>
        <fullName evidence="6">Putrescine aminopropyltransferase</fullName>
        <shortName evidence="6">PAPT</shortName>
    </alternativeName>
    <alternativeName>
        <fullName evidence="6">Spermidine synthase</fullName>
        <shortName evidence="6">SPDS</shortName>
        <shortName evidence="6">SPDSY</shortName>
        <ecNumber evidence="6">2.5.1.16</ecNumber>
    </alternativeName>
</protein>
<evidence type="ECO:0000256" key="3">
    <source>
        <dbReference type="ARBA" id="ARBA00023066"/>
    </source>
</evidence>
<reference evidence="9" key="1">
    <citation type="journal article" date="2020" name="mSystems">
        <title>Genome- and Community-Level Interaction Insights into Carbon Utilization and Element Cycling Functions of Hydrothermarchaeota in Hydrothermal Sediment.</title>
        <authorList>
            <person name="Zhou Z."/>
            <person name="Liu Y."/>
            <person name="Xu W."/>
            <person name="Pan J."/>
            <person name="Luo Z.H."/>
            <person name="Li M."/>
        </authorList>
    </citation>
    <scope>NUCLEOTIDE SEQUENCE [LARGE SCALE GENOMIC DNA]</scope>
    <source>
        <strain evidence="9">SpSt-853</strain>
    </source>
</reference>
<dbReference type="CDD" id="cd02440">
    <property type="entry name" value="AdoMet_MTases"/>
    <property type="match status" value="1"/>
</dbReference>
<comment type="subunit">
    <text evidence="6">Homodimer or homotetramer.</text>
</comment>
<feature type="active site" description="Proton acceptor" evidence="6 7">
    <location>
        <position position="172"/>
    </location>
</feature>
<dbReference type="PANTHER" id="PTHR43317">
    <property type="entry name" value="THERMOSPERMINE SYNTHASE ACAULIS5"/>
    <property type="match status" value="1"/>
</dbReference>
<dbReference type="GO" id="GO:0004766">
    <property type="term" value="F:spermidine synthase activity"/>
    <property type="evidence" value="ECO:0007669"/>
    <property type="project" value="UniProtKB-UniRule"/>
</dbReference>
<proteinExistence type="inferred from homology"/>
<evidence type="ECO:0000256" key="6">
    <source>
        <dbReference type="HAMAP-Rule" id="MF_00198"/>
    </source>
</evidence>
<feature type="binding site" evidence="6">
    <location>
        <begin position="153"/>
        <end position="154"/>
    </location>
    <ligand>
        <name>S-methyl-5'-thioadenosine</name>
        <dbReference type="ChEBI" id="CHEBI:17509"/>
    </ligand>
</feature>
<dbReference type="EMBL" id="DTKJ01000058">
    <property type="protein sequence ID" value="HGZ12214.1"/>
    <property type="molecule type" value="Genomic_DNA"/>
</dbReference>
<feature type="domain" description="PABS" evidence="8">
    <location>
        <begin position="17"/>
        <end position="253"/>
    </location>
</feature>
<comment type="catalytic activity">
    <reaction evidence="5">
        <text>S-adenosyl 3-(methylsulfanyl)propylamine + spermidine = thermospermine + S-methyl-5'-thioadenosine + H(+)</text>
        <dbReference type="Rhea" id="RHEA:30515"/>
        <dbReference type="ChEBI" id="CHEBI:15378"/>
        <dbReference type="ChEBI" id="CHEBI:17509"/>
        <dbReference type="ChEBI" id="CHEBI:57443"/>
        <dbReference type="ChEBI" id="CHEBI:57834"/>
        <dbReference type="ChEBI" id="CHEBI:59903"/>
        <dbReference type="EC" id="2.5.1.79"/>
    </reaction>
</comment>
<dbReference type="PROSITE" id="PS51006">
    <property type="entry name" value="PABS_2"/>
    <property type="match status" value="1"/>
</dbReference>
<comment type="pathway">
    <text evidence="6">Amine and polyamine biosynthesis; spermidine biosynthesis; spermidine from putrescine: step 1/1.</text>
</comment>
<feature type="binding site" evidence="6">
    <location>
        <position position="181"/>
    </location>
    <ligand>
        <name>S-methyl-5'-thioadenosine</name>
        <dbReference type="ChEBI" id="CHEBI:17509"/>
    </ligand>
</feature>
<sequence>MTIKKNPEEVADLWPEGNWFLDRGSPVDLIAVEKHEVLVQGRTIFQEYEIFVNRLWGRTLILDGRLQSAEIDEFVYHEALVHPAMVAHPDPQRVLVMGGGEGATLREVLRHPQVKRAVMVDIDAELVKVCREWLPTFHRGSFDDPRAELVFADGRAWLAEQPDGAFDIIILDLPEPLEEGPALRLFTREMYELVRRKLAPGGLMSVQSGSAGVLARMFLDIHATLRAVFPQVVPYTAFVTSFMDLYGFNVAGGEELNWPSAKETATRLSSRGLTSLGWYEPEFAAGLPHLPLYLKDSLARKGRVLTDAEPYGPFPGERTFY</sequence>
<accession>A0A7C5AMD5</accession>
<dbReference type="GO" id="GO:0008168">
    <property type="term" value="F:methyltransferase activity"/>
    <property type="evidence" value="ECO:0007669"/>
    <property type="project" value="UniProtKB-KW"/>
</dbReference>
<dbReference type="HAMAP" id="MF_00198">
    <property type="entry name" value="Spermidine_synth"/>
    <property type="match status" value="1"/>
</dbReference>
<dbReference type="InterPro" id="IPR037163">
    <property type="entry name" value="Spermidine_synt_N_sf"/>
</dbReference>
<comment type="caution">
    <text evidence="9">The sequence shown here is derived from an EMBL/GenBank/DDBJ whole genome shotgun (WGS) entry which is preliminary data.</text>
</comment>
<comment type="function">
    <text evidence="6">Catalyzes the irreversible transfer of a propylamine group from the amino donor S-adenosylmethioninamine (decarboxy-AdoMet) to putrescine (1,4-diaminobutane) to yield spermidine.</text>
</comment>
<dbReference type="EC" id="2.5.1.16" evidence="6"/>
<dbReference type="GO" id="GO:0032259">
    <property type="term" value="P:methylation"/>
    <property type="evidence" value="ECO:0007669"/>
    <property type="project" value="UniProtKB-KW"/>
</dbReference>
<keyword evidence="2 6" id="KW-0808">Transferase</keyword>
<feature type="binding site" evidence="6">
    <location>
        <position position="46"/>
    </location>
    <ligand>
        <name>S-methyl-5'-thioadenosine</name>
        <dbReference type="ChEBI" id="CHEBI:17509"/>
    </ligand>
</feature>
<evidence type="ECO:0000259" key="8">
    <source>
        <dbReference type="PROSITE" id="PS51006"/>
    </source>
</evidence>
<dbReference type="FunFam" id="3.40.50.150:FF:000088">
    <property type="entry name" value="Polyamine aminopropyltransferase"/>
    <property type="match status" value="1"/>
</dbReference>
<dbReference type="AlphaFoldDB" id="A0A7C5AMD5"/>
<feature type="binding site" evidence="6">
    <location>
        <position position="121"/>
    </location>
    <ligand>
        <name>S-methyl-5'-thioadenosine</name>
        <dbReference type="ChEBI" id="CHEBI:17509"/>
    </ligand>
</feature>